<dbReference type="KEGG" id="het:BBW65_06610"/>
<proteinExistence type="inferred from homology"/>
<dbReference type="InterPro" id="IPR005747">
    <property type="entry name" value="MutS2"/>
</dbReference>
<evidence type="ECO:0000313" key="10">
    <source>
        <dbReference type="EMBL" id="ANV98488.1"/>
    </source>
</evidence>
<sequence>MPDSLIKKLDLEEFVEKFQTYFARHKGIEIGGNTDLHKRLLQELESFLLPSLPKVQNLDKALLHIQKMGVLHLEEIIDFCKIILFFQTLKKASYIPKDGRLEQWLQQITLPEKLQAIAHYFNDDGEIKEGIFQEIDSLREHLSRLKKDIAQALSSLLRSDKLSPYLVDHQIHYVNATECLLLKAGFHQVIKGMVLARSQGGFFYLAPQNLVQLKEKEGRLQDLFNDCIYRLCKEISGSFLKHILFLKFINQAFDFIDHINARSRFAKDFNLEFLFPTQTKDIILRNYAHPNLKNPTPLHLEWRKSLLIITGVNAGGKTMLLKSVLSVALLSKYLIPQSLNAHQSKIGHFKEIHAIISDPQNSKNDISTFAGRMLQVSHILSKQTPLVAIDEIELGTDADEASSLYKEILETLIERGAKVIITTHHKRLASLMVSHPQTQLYAAIFDEKNQIPTFGFLKGSIGKSYAFETASRYGIPDAILQKAKKHYGKDKERLNELIERSTSLEMELMAQKNTLQQEIHKAKQKQQKLDEALTHNAQQNEALQNHLHSLYNQALNTLKKEAKNLSQIHQNMNEANKILKQAQQKPPNNTSQELRVGDYVKYGNNKGIIVEKRGDLCVVECEGLRLKTKTHQITPTHKPPLPKTPKKHITYTQKPVGITLDLHGLRVEEALEKAEVFISDCLLAGYDEVLIYHGIGGGILAKAIKDFLKHHPKVVRFEDAPPQMGGFGAKLIWL</sequence>
<comment type="function">
    <text evidence="7">Acts as a ribosome collision sensor, splitting the ribosome into its 2 subunits. Detects stalled/collided 70S ribosomes which it binds and splits by an ATP-hydrolysis driven conformational change. Acts upstream of the ribosome quality control system (RQC), a ribosome-associated complex that mediates the extraction of incompletely synthesized nascent chains from stalled ribosomes and their subsequent degradation. Probably generates substrates for RQC.</text>
</comment>
<dbReference type="GO" id="GO:0019843">
    <property type="term" value="F:rRNA binding"/>
    <property type="evidence" value="ECO:0007669"/>
    <property type="project" value="UniProtKB-UniRule"/>
</dbReference>
<protein>
    <recommendedName>
        <fullName evidence="7">Endonuclease MutS2</fullName>
        <ecNumber evidence="7">3.1.-.-</ecNumber>
    </recommendedName>
    <alternativeName>
        <fullName evidence="7">Ribosome-associated protein quality control-upstream factor</fullName>
        <shortName evidence="7">RQC-upstream factor</shortName>
        <shortName evidence="7">RqcU</shortName>
        <ecNumber evidence="7">3.6.4.-</ecNumber>
    </alternativeName>
</protein>
<evidence type="ECO:0000256" key="3">
    <source>
        <dbReference type="ARBA" id="ARBA00022801"/>
    </source>
</evidence>
<dbReference type="GO" id="GO:0140664">
    <property type="term" value="F:ATP-dependent DNA damage sensor activity"/>
    <property type="evidence" value="ECO:0007669"/>
    <property type="project" value="InterPro"/>
</dbReference>
<dbReference type="OrthoDB" id="9808166at2"/>
<dbReference type="Pfam" id="PF00488">
    <property type="entry name" value="MutS_V"/>
    <property type="match status" value="1"/>
</dbReference>
<keyword evidence="2 7" id="KW-0547">Nucleotide-binding</keyword>
<dbReference type="GO" id="GO:0043023">
    <property type="term" value="F:ribosomal large subunit binding"/>
    <property type="evidence" value="ECO:0007669"/>
    <property type="project" value="UniProtKB-UniRule"/>
</dbReference>
<keyword evidence="1 7" id="KW-0699">rRNA-binding</keyword>
<dbReference type="InterPro" id="IPR036187">
    <property type="entry name" value="DNA_mismatch_repair_MutS_sf"/>
</dbReference>
<accession>A0A1B1U6U8</accession>
<dbReference type="GO" id="GO:0045910">
    <property type="term" value="P:negative regulation of DNA recombination"/>
    <property type="evidence" value="ECO:0007669"/>
    <property type="project" value="InterPro"/>
</dbReference>
<dbReference type="STRING" id="222136.BBW65_06610"/>
<dbReference type="SUPFAM" id="SSF48334">
    <property type="entry name" value="DNA repair protein MutS, domain III"/>
    <property type="match status" value="1"/>
</dbReference>
<keyword evidence="7" id="KW-0540">Nuclease</keyword>
<dbReference type="EC" id="3.1.-.-" evidence="7"/>
<dbReference type="EMBL" id="CP016503">
    <property type="protein sequence ID" value="ANV98488.1"/>
    <property type="molecule type" value="Genomic_DNA"/>
</dbReference>
<dbReference type="NCBIfam" id="TIGR01069">
    <property type="entry name" value="mutS2"/>
    <property type="match status" value="1"/>
</dbReference>
<evidence type="ECO:0000256" key="4">
    <source>
        <dbReference type="ARBA" id="ARBA00022840"/>
    </source>
</evidence>
<reference evidence="11" key="1">
    <citation type="submission" date="2016-07" db="EMBL/GenBank/DDBJ databases">
        <authorList>
            <person name="Florea S."/>
            <person name="Webb J.S."/>
            <person name="Jaromczyk J."/>
            <person name="Schardl C.L."/>
        </authorList>
    </citation>
    <scope>NUCLEOTIDE SEQUENCE [LARGE SCALE GENOMIC DNA]</scope>
    <source>
        <strain evidence="11">MIT 01-6242</strain>
    </source>
</reference>
<dbReference type="HAMAP" id="MF_00092">
    <property type="entry name" value="MutS2"/>
    <property type="match status" value="1"/>
</dbReference>
<dbReference type="SUPFAM" id="SSF160443">
    <property type="entry name" value="SMR domain-like"/>
    <property type="match status" value="1"/>
</dbReference>
<dbReference type="SMART" id="SM00533">
    <property type="entry name" value="MUTSd"/>
    <property type="match status" value="1"/>
</dbReference>
<dbReference type="PANTHER" id="PTHR48466">
    <property type="entry name" value="OS10G0509000 PROTEIN-RELATED"/>
    <property type="match status" value="1"/>
</dbReference>
<dbReference type="Proteomes" id="UP000092884">
    <property type="component" value="Chromosome"/>
</dbReference>
<keyword evidence="7 10" id="KW-0255">Endonuclease</keyword>
<evidence type="ECO:0000259" key="9">
    <source>
        <dbReference type="PROSITE" id="PS50828"/>
    </source>
</evidence>
<dbReference type="AlphaFoldDB" id="A0A1B1U6U8"/>
<keyword evidence="11" id="KW-1185">Reference proteome</keyword>
<dbReference type="InterPro" id="IPR036063">
    <property type="entry name" value="Smr_dom_sf"/>
</dbReference>
<evidence type="ECO:0000313" key="11">
    <source>
        <dbReference type="Proteomes" id="UP000092884"/>
    </source>
</evidence>
<dbReference type="InterPro" id="IPR027417">
    <property type="entry name" value="P-loop_NTPase"/>
</dbReference>
<keyword evidence="8" id="KW-0175">Coiled coil</keyword>
<dbReference type="SUPFAM" id="SSF52540">
    <property type="entry name" value="P-loop containing nucleoside triphosphate hydrolases"/>
    <property type="match status" value="1"/>
</dbReference>
<feature type="domain" description="Smr" evidence="9">
    <location>
        <begin position="660"/>
        <end position="734"/>
    </location>
</feature>
<dbReference type="Gene3D" id="3.30.1370.110">
    <property type="match status" value="1"/>
</dbReference>
<evidence type="ECO:0000256" key="8">
    <source>
        <dbReference type="SAM" id="Coils"/>
    </source>
</evidence>
<dbReference type="GO" id="GO:0072344">
    <property type="term" value="P:rescue of stalled ribosome"/>
    <property type="evidence" value="ECO:0007669"/>
    <property type="project" value="UniProtKB-UniRule"/>
</dbReference>
<dbReference type="SMART" id="SM00534">
    <property type="entry name" value="MUTSac"/>
    <property type="match status" value="1"/>
</dbReference>
<evidence type="ECO:0000256" key="5">
    <source>
        <dbReference type="ARBA" id="ARBA00022884"/>
    </source>
</evidence>
<dbReference type="InterPro" id="IPR000432">
    <property type="entry name" value="DNA_mismatch_repair_MutS_C"/>
</dbReference>
<dbReference type="InterPro" id="IPR007696">
    <property type="entry name" value="DNA_mismatch_repair_MutS_core"/>
</dbReference>
<dbReference type="GO" id="GO:0005524">
    <property type="term" value="F:ATP binding"/>
    <property type="evidence" value="ECO:0007669"/>
    <property type="project" value="UniProtKB-UniRule"/>
</dbReference>
<name>A0A1B1U6U8_9HELI</name>
<keyword evidence="5 7" id="KW-0694">RNA-binding</keyword>
<dbReference type="GO" id="GO:0016887">
    <property type="term" value="F:ATP hydrolysis activity"/>
    <property type="evidence" value="ECO:0007669"/>
    <property type="project" value="InterPro"/>
</dbReference>
<comment type="function">
    <text evidence="7">Endonuclease that is involved in the suppression of homologous recombination and thus may have a key role in the control of bacterial genetic diversity.</text>
</comment>
<feature type="coiled-coil region" evidence="8">
    <location>
        <begin position="480"/>
        <end position="585"/>
    </location>
</feature>
<dbReference type="InterPro" id="IPR045076">
    <property type="entry name" value="MutS"/>
</dbReference>
<evidence type="ECO:0000256" key="1">
    <source>
        <dbReference type="ARBA" id="ARBA00022730"/>
    </source>
</evidence>
<keyword evidence="3 7" id="KW-0378">Hydrolase</keyword>
<dbReference type="GO" id="GO:0004519">
    <property type="term" value="F:endonuclease activity"/>
    <property type="evidence" value="ECO:0007669"/>
    <property type="project" value="UniProtKB-UniRule"/>
</dbReference>
<keyword evidence="4 7" id="KW-0067">ATP-binding</keyword>
<comment type="subunit">
    <text evidence="7">Homodimer. Binds to stalled ribosomes, contacting rRNA.</text>
</comment>
<feature type="binding site" evidence="7">
    <location>
        <begin position="311"/>
        <end position="318"/>
    </location>
    <ligand>
        <name>ATP</name>
        <dbReference type="ChEBI" id="CHEBI:30616"/>
    </ligand>
</feature>
<dbReference type="PROSITE" id="PS50828">
    <property type="entry name" value="SMR"/>
    <property type="match status" value="1"/>
</dbReference>
<gene>
    <name evidence="7" type="primary">mutS2</name>
    <name evidence="7" type="synonym">rqcU</name>
    <name evidence="10" type="ORF">BBW65_06610</name>
</gene>
<organism evidence="10 11">
    <name type="scientific">Helicobacter enhydrae</name>
    <dbReference type="NCBI Taxonomy" id="222136"/>
    <lineage>
        <taxon>Bacteria</taxon>
        <taxon>Pseudomonadati</taxon>
        <taxon>Campylobacterota</taxon>
        <taxon>Epsilonproteobacteria</taxon>
        <taxon>Campylobacterales</taxon>
        <taxon>Helicobacteraceae</taxon>
        <taxon>Helicobacter</taxon>
    </lineage>
</organism>
<dbReference type="PANTHER" id="PTHR48466:SF2">
    <property type="entry name" value="OS10G0509000 PROTEIN"/>
    <property type="match status" value="1"/>
</dbReference>
<evidence type="ECO:0000256" key="6">
    <source>
        <dbReference type="ARBA" id="ARBA00023125"/>
    </source>
</evidence>
<dbReference type="EC" id="3.6.4.-" evidence="7"/>
<feature type="coiled-coil region" evidence="8">
    <location>
        <begin position="128"/>
        <end position="155"/>
    </location>
</feature>
<comment type="similarity">
    <text evidence="7">Belongs to the DNA mismatch repair MutS family. MutS2 subfamily.</text>
</comment>
<evidence type="ECO:0000256" key="7">
    <source>
        <dbReference type="HAMAP-Rule" id="MF_00092"/>
    </source>
</evidence>
<dbReference type="Pfam" id="PF01713">
    <property type="entry name" value="Smr"/>
    <property type="match status" value="1"/>
</dbReference>
<dbReference type="SMART" id="SM00463">
    <property type="entry name" value="SMR"/>
    <property type="match status" value="1"/>
</dbReference>
<dbReference type="PIRSF" id="PIRSF005814">
    <property type="entry name" value="MutS_YshD"/>
    <property type="match status" value="1"/>
</dbReference>
<dbReference type="GO" id="GO:0006298">
    <property type="term" value="P:mismatch repair"/>
    <property type="evidence" value="ECO:0007669"/>
    <property type="project" value="InterPro"/>
</dbReference>
<keyword evidence="6 7" id="KW-0238">DNA-binding</keyword>
<evidence type="ECO:0000256" key="2">
    <source>
        <dbReference type="ARBA" id="ARBA00022741"/>
    </source>
</evidence>
<dbReference type="InterPro" id="IPR002625">
    <property type="entry name" value="Smr_dom"/>
</dbReference>
<dbReference type="Gene3D" id="3.40.50.300">
    <property type="entry name" value="P-loop containing nucleotide triphosphate hydrolases"/>
    <property type="match status" value="1"/>
</dbReference>
<dbReference type="GO" id="GO:0030983">
    <property type="term" value="F:mismatched DNA binding"/>
    <property type="evidence" value="ECO:0007669"/>
    <property type="project" value="InterPro"/>
</dbReference>